<evidence type="ECO:0000313" key="5">
    <source>
        <dbReference type="Proteomes" id="UP000320735"/>
    </source>
</evidence>
<dbReference type="InterPro" id="IPR002699">
    <property type="entry name" value="V_ATPase_D"/>
</dbReference>
<dbReference type="OrthoDB" id="5637912at2"/>
<dbReference type="AlphaFoldDB" id="A0A5C6BAX2"/>
<accession>A0A5C6BAX2</accession>
<dbReference type="NCBIfam" id="NF002565">
    <property type="entry name" value="PRK02195.1"/>
    <property type="match status" value="1"/>
</dbReference>
<reference evidence="4 5" key="1">
    <citation type="submission" date="2019-02" db="EMBL/GenBank/DDBJ databases">
        <title>Deep-cultivation of Planctomycetes and their phenomic and genomic characterization uncovers novel biology.</title>
        <authorList>
            <person name="Wiegand S."/>
            <person name="Jogler M."/>
            <person name="Boedeker C."/>
            <person name="Pinto D."/>
            <person name="Vollmers J."/>
            <person name="Rivas-Marin E."/>
            <person name="Kohn T."/>
            <person name="Peeters S.H."/>
            <person name="Heuer A."/>
            <person name="Rast P."/>
            <person name="Oberbeckmann S."/>
            <person name="Bunk B."/>
            <person name="Jeske O."/>
            <person name="Meyerdierks A."/>
            <person name="Storesund J.E."/>
            <person name="Kallscheuer N."/>
            <person name="Luecker S."/>
            <person name="Lage O.M."/>
            <person name="Pohl T."/>
            <person name="Merkel B.J."/>
            <person name="Hornburger P."/>
            <person name="Mueller R.-W."/>
            <person name="Bruemmer F."/>
            <person name="Labrenz M."/>
            <person name="Spormann A.M."/>
            <person name="Op Den Camp H."/>
            <person name="Overmann J."/>
            <person name="Amann R."/>
            <person name="Jetten M.S.M."/>
            <person name="Mascher T."/>
            <person name="Medema M.H."/>
            <person name="Devos D.P."/>
            <person name="Kaster A.-K."/>
            <person name="Ovreas L."/>
            <person name="Rohde M."/>
            <person name="Galperin M.Y."/>
            <person name="Jogler C."/>
        </authorList>
    </citation>
    <scope>NUCLEOTIDE SEQUENCE [LARGE SCALE GENOMIC DNA]</scope>
    <source>
        <strain evidence="4 5">CA54</strain>
    </source>
</reference>
<organism evidence="4 5">
    <name type="scientific">Symmachiella macrocystis</name>
    <dbReference type="NCBI Taxonomy" id="2527985"/>
    <lineage>
        <taxon>Bacteria</taxon>
        <taxon>Pseudomonadati</taxon>
        <taxon>Planctomycetota</taxon>
        <taxon>Planctomycetia</taxon>
        <taxon>Planctomycetales</taxon>
        <taxon>Planctomycetaceae</taxon>
        <taxon>Symmachiella</taxon>
    </lineage>
</organism>
<dbReference type="GO" id="GO:0046961">
    <property type="term" value="F:proton-transporting ATPase activity, rotational mechanism"/>
    <property type="evidence" value="ECO:0007669"/>
    <property type="project" value="InterPro"/>
</dbReference>
<keyword evidence="3" id="KW-0406">Ion transport</keyword>
<gene>
    <name evidence="4" type="ORF">CA54_40490</name>
</gene>
<keyword evidence="5" id="KW-1185">Reference proteome</keyword>
<sequence>MRLSLNKNSLKQQRDQLAMFRRFLPSLDLKRQQLLGAWKQSCQQLAQAQQEIDQYQQSLDRLLPLLGSSTLQTCDLSSLVRVREVAIGEENVVGVHVPLVLDMEFERSPYSALTLPFWVDQLVDNLENLAKLRVQFQVHQARVEKLGAAVRKITQRVNLFGKVLIPTAQDNIKRIRIALSDEERAAVVRSKLSKRKRH</sequence>
<dbReference type="RefSeq" id="WP_146372608.1">
    <property type="nucleotide sequence ID" value="NZ_SJPP01000002.1"/>
</dbReference>
<comment type="caution">
    <text evidence="4">The sequence shown here is derived from an EMBL/GenBank/DDBJ whole genome shotgun (WGS) entry which is preliminary data.</text>
</comment>
<evidence type="ECO:0000313" key="4">
    <source>
        <dbReference type="EMBL" id="TWU08812.1"/>
    </source>
</evidence>
<dbReference type="EMBL" id="SJPP01000002">
    <property type="protein sequence ID" value="TWU08812.1"/>
    <property type="molecule type" value="Genomic_DNA"/>
</dbReference>
<dbReference type="Pfam" id="PF01813">
    <property type="entry name" value="ATP-synt_D"/>
    <property type="match status" value="1"/>
</dbReference>
<dbReference type="NCBIfam" id="TIGR00309">
    <property type="entry name" value="V_ATPase_subD"/>
    <property type="match status" value="1"/>
</dbReference>
<evidence type="ECO:0000256" key="2">
    <source>
        <dbReference type="ARBA" id="ARBA00022448"/>
    </source>
</evidence>
<comment type="similarity">
    <text evidence="1">Belongs to the V-ATPase D subunit family.</text>
</comment>
<keyword evidence="2" id="KW-0813">Transport</keyword>
<dbReference type="Proteomes" id="UP000320735">
    <property type="component" value="Unassembled WGS sequence"/>
</dbReference>
<name>A0A5C6BAX2_9PLAN</name>
<proteinExistence type="inferred from homology"/>
<evidence type="ECO:0000256" key="3">
    <source>
        <dbReference type="ARBA" id="ARBA00023065"/>
    </source>
</evidence>
<evidence type="ECO:0000256" key="1">
    <source>
        <dbReference type="ARBA" id="ARBA00005850"/>
    </source>
</evidence>
<protein>
    <submittedName>
        <fullName evidence="4">V-type ATP synthase subunit D</fullName>
    </submittedName>
</protein>
<dbReference type="Gene3D" id="1.10.287.3240">
    <property type="match status" value="1"/>
</dbReference>